<gene>
    <name evidence="1" type="ORF">CB5_LOCUS16158</name>
</gene>
<sequence length="142" mass="16622">MPKPWRRGIWCVFAVEHSSTLETFMVYLVRCWSASSILFGCVCSVVVPQFRGRNSFLGGENVTHWTFANCEVRVFDLYSEFFQIFWWVVDSVPTYALYPENCSIYSSAKVTKVMDLGCSRISFCWTVYRYILMVVPVQKVYR</sequence>
<reference evidence="1" key="1">
    <citation type="submission" date="2020-07" db="EMBL/GenBank/DDBJ databases">
        <authorList>
            <person name="Lin J."/>
        </authorList>
    </citation>
    <scope>NUCLEOTIDE SEQUENCE</scope>
</reference>
<proteinExistence type="predicted"/>
<protein>
    <submittedName>
        <fullName evidence="1">Uncharacterized protein</fullName>
    </submittedName>
</protein>
<name>A0A6V7PQ50_ANACO</name>
<dbReference type="AlphaFoldDB" id="A0A6V7PQ50"/>
<organism evidence="1">
    <name type="scientific">Ananas comosus var. bracteatus</name>
    <name type="common">red pineapple</name>
    <dbReference type="NCBI Taxonomy" id="296719"/>
    <lineage>
        <taxon>Eukaryota</taxon>
        <taxon>Viridiplantae</taxon>
        <taxon>Streptophyta</taxon>
        <taxon>Embryophyta</taxon>
        <taxon>Tracheophyta</taxon>
        <taxon>Spermatophyta</taxon>
        <taxon>Magnoliopsida</taxon>
        <taxon>Liliopsida</taxon>
        <taxon>Poales</taxon>
        <taxon>Bromeliaceae</taxon>
        <taxon>Bromelioideae</taxon>
        <taxon>Ananas</taxon>
    </lineage>
</organism>
<evidence type="ECO:0000313" key="1">
    <source>
        <dbReference type="EMBL" id="CAD1832947.1"/>
    </source>
</evidence>
<accession>A0A6V7PQ50</accession>
<dbReference type="EMBL" id="LR862150">
    <property type="protein sequence ID" value="CAD1832947.1"/>
    <property type="molecule type" value="Genomic_DNA"/>
</dbReference>